<dbReference type="InterPro" id="IPR038987">
    <property type="entry name" value="MoeA-like"/>
</dbReference>
<dbReference type="Pfam" id="PF03453">
    <property type="entry name" value="MoeA_N"/>
    <property type="match status" value="1"/>
</dbReference>
<dbReference type="AlphaFoldDB" id="A0A1M4Z5L4"/>
<evidence type="ECO:0000256" key="7">
    <source>
        <dbReference type="ARBA" id="ARBA00022723"/>
    </source>
</evidence>
<dbReference type="NCBIfam" id="NF045515">
    <property type="entry name" value="Glp_gephyrin"/>
    <property type="match status" value="1"/>
</dbReference>
<feature type="domain" description="MoaB/Mog" evidence="12">
    <location>
        <begin position="191"/>
        <end position="330"/>
    </location>
</feature>
<dbReference type="InterPro" id="IPR001453">
    <property type="entry name" value="MoaB/Mog_dom"/>
</dbReference>
<evidence type="ECO:0000313" key="13">
    <source>
        <dbReference type="EMBL" id="SHF13349.1"/>
    </source>
</evidence>
<evidence type="ECO:0000256" key="1">
    <source>
        <dbReference type="ARBA" id="ARBA00001946"/>
    </source>
</evidence>
<comment type="pathway">
    <text evidence="3 11">Cofactor biosynthesis; molybdopterin biosynthesis.</text>
</comment>
<dbReference type="InterPro" id="IPR036688">
    <property type="entry name" value="MoeA_C_domain_IV_sf"/>
</dbReference>
<dbReference type="RefSeq" id="WP_072822071.1">
    <property type="nucleotide sequence ID" value="NZ_FQUJ01000007.1"/>
</dbReference>
<evidence type="ECO:0000256" key="4">
    <source>
        <dbReference type="ARBA" id="ARBA00010763"/>
    </source>
</evidence>
<dbReference type="NCBIfam" id="NF011060">
    <property type="entry name" value="PRK14491.1"/>
    <property type="match status" value="1"/>
</dbReference>
<dbReference type="Gene3D" id="2.40.340.10">
    <property type="entry name" value="MoeA, C-terminal, domain IV"/>
    <property type="match status" value="1"/>
</dbReference>
<evidence type="ECO:0000256" key="11">
    <source>
        <dbReference type="RuleBase" id="RU365090"/>
    </source>
</evidence>
<comment type="cofactor">
    <cofactor evidence="1 11">
        <name>Mg(2+)</name>
        <dbReference type="ChEBI" id="CHEBI:18420"/>
    </cofactor>
</comment>
<keyword evidence="14" id="KW-1185">Reference proteome</keyword>
<dbReference type="PANTHER" id="PTHR10192">
    <property type="entry name" value="MOLYBDOPTERIN BIOSYNTHESIS PROTEIN"/>
    <property type="match status" value="1"/>
</dbReference>
<dbReference type="UniPathway" id="UPA00344"/>
<dbReference type="GO" id="GO:0046872">
    <property type="term" value="F:metal ion binding"/>
    <property type="evidence" value="ECO:0007669"/>
    <property type="project" value="UniProtKB-UniRule"/>
</dbReference>
<dbReference type="GO" id="GO:0005829">
    <property type="term" value="C:cytosol"/>
    <property type="evidence" value="ECO:0007669"/>
    <property type="project" value="TreeGrafter"/>
</dbReference>
<name>A0A1M4Z5L4_9GAMM</name>
<dbReference type="FunFam" id="3.40.980.10:FF:000004">
    <property type="entry name" value="Molybdopterin molybdenumtransferase"/>
    <property type="match status" value="1"/>
</dbReference>
<dbReference type="Gene3D" id="2.170.190.11">
    <property type="entry name" value="Molybdopterin biosynthesis moea protein, domain 3"/>
    <property type="match status" value="1"/>
</dbReference>
<dbReference type="InterPro" id="IPR005110">
    <property type="entry name" value="MoeA_linker/N"/>
</dbReference>
<dbReference type="GO" id="GO:0006777">
    <property type="term" value="P:Mo-molybdopterin cofactor biosynthetic process"/>
    <property type="evidence" value="ECO:0007669"/>
    <property type="project" value="UniProtKB-UniRule"/>
</dbReference>
<dbReference type="SMART" id="SM00852">
    <property type="entry name" value="MoCF_biosynth"/>
    <property type="match status" value="1"/>
</dbReference>
<dbReference type="InterPro" id="IPR036425">
    <property type="entry name" value="MoaB/Mog-like_dom_sf"/>
</dbReference>
<dbReference type="OrthoDB" id="9804758at2"/>
<keyword evidence="6 11" id="KW-0808">Transferase</keyword>
<reference evidence="13 14" key="1">
    <citation type="submission" date="2016-11" db="EMBL/GenBank/DDBJ databases">
        <authorList>
            <person name="Jaros S."/>
            <person name="Januszkiewicz K."/>
            <person name="Wedrychowicz H."/>
        </authorList>
    </citation>
    <scope>NUCLEOTIDE SEQUENCE [LARGE SCALE GENOMIC DNA]</scope>
    <source>
        <strain evidence="13 14">DSM 19980</strain>
    </source>
</reference>
<dbReference type="NCBIfam" id="TIGR00177">
    <property type="entry name" value="molyb_syn"/>
    <property type="match status" value="1"/>
</dbReference>
<keyword evidence="9 11" id="KW-0501">Molybdenum cofactor biosynthesis</keyword>
<protein>
    <recommendedName>
        <fullName evidence="11">Molybdopterin molybdenumtransferase</fullName>
        <ecNumber evidence="11">2.10.1.1</ecNumber>
    </recommendedName>
</protein>
<dbReference type="PROSITE" id="PS01079">
    <property type="entry name" value="MOCF_BIOSYNTHESIS_2"/>
    <property type="match status" value="1"/>
</dbReference>
<evidence type="ECO:0000256" key="10">
    <source>
        <dbReference type="ARBA" id="ARBA00047317"/>
    </source>
</evidence>
<comment type="function">
    <text evidence="2 11">Catalyzes the insertion of molybdate into adenylated molybdopterin with the concomitant release of AMP.</text>
</comment>
<dbReference type="PANTHER" id="PTHR10192:SF31">
    <property type="entry name" value="MOLYBDOPTERIN MOLYBDENUMTRANSFERASE"/>
    <property type="match status" value="1"/>
</dbReference>
<keyword evidence="8 11" id="KW-0460">Magnesium</keyword>
<gene>
    <name evidence="13" type="ORF">SAMN02745148_01874</name>
</gene>
<keyword evidence="5 11" id="KW-0500">Molybdenum</keyword>
<dbReference type="SUPFAM" id="SSF53218">
    <property type="entry name" value="Molybdenum cofactor biosynthesis proteins"/>
    <property type="match status" value="1"/>
</dbReference>
<organism evidence="13 14">
    <name type="scientific">Modicisalibacter ilicicola DSM 19980</name>
    <dbReference type="NCBI Taxonomy" id="1121942"/>
    <lineage>
        <taxon>Bacteria</taxon>
        <taxon>Pseudomonadati</taxon>
        <taxon>Pseudomonadota</taxon>
        <taxon>Gammaproteobacteria</taxon>
        <taxon>Oceanospirillales</taxon>
        <taxon>Halomonadaceae</taxon>
        <taxon>Modicisalibacter</taxon>
    </lineage>
</organism>
<dbReference type="SUPFAM" id="SSF63882">
    <property type="entry name" value="MoeA N-terminal region -like"/>
    <property type="match status" value="1"/>
</dbReference>
<dbReference type="Proteomes" id="UP000184346">
    <property type="component" value="Unassembled WGS sequence"/>
</dbReference>
<dbReference type="Pfam" id="PF00994">
    <property type="entry name" value="MoCF_biosynth"/>
    <property type="match status" value="1"/>
</dbReference>
<dbReference type="Pfam" id="PF03454">
    <property type="entry name" value="MoeA_C"/>
    <property type="match status" value="1"/>
</dbReference>
<evidence type="ECO:0000259" key="12">
    <source>
        <dbReference type="SMART" id="SM00852"/>
    </source>
</evidence>
<evidence type="ECO:0000256" key="9">
    <source>
        <dbReference type="ARBA" id="ARBA00023150"/>
    </source>
</evidence>
<keyword evidence="7 11" id="KW-0479">Metal-binding</keyword>
<comment type="catalytic activity">
    <reaction evidence="10">
        <text>adenylyl-molybdopterin + molybdate = Mo-molybdopterin + AMP + H(+)</text>
        <dbReference type="Rhea" id="RHEA:35047"/>
        <dbReference type="ChEBI" id="CHEBI:15378"/>
        <dbReference type="ChEBI" id="CHEBI:36264"/>
        <dbReference type="ChEBI" id="CHEBI:62727"/>
        <dbReference type="ChEBI" id="CHEBI:71302"/>
        <dbReference type="ChEBI" id="CHEBI:456215"/>
        <dbReference type="EC" id="2.10.1.1"/>
    </reaction>
</comment>
<dbReference type="InterPro" id="IPR008284">
    <property type="entry name" value="MoCF_biosynth_CS"/>
</dbReference>
<evidence type="ECO:0000256" key="5">
    <source>
        <dbReference type="ARBA" id="ARBA00022505"/>
    </source>
</evidence>
<evidence type="ECO:0000313" key="14">
    <source>
        <dbReference type="Proteomes" id="UP000184346"/>
    </source>
</evidence>
<proteinExistence type="inferred from homology"/>
<sequence length="419" mass="45169">MTLSCFDLGERMLSVEEALEALKELAPRSLGAESVPLETALDRVLAEDAISPVDVPQNTNAAMDGIALNWPGTRQARFDLVGEVLAGSRFAGRLEPGQAVAITTGAPLPDGADTVVMAEQLVMEREGARPWVEVQQADKVKRGQNVRQAGEDILRGTRALIAGTRLRPQHLGLLASLGVAQARVVRRPRVAIFSTGDEVTAPGAELPPAGIYDANRFSLRGLLARMGCEVLDRGILADDYARIRHVLEEAATEVDMVITSGGVSVGEADWTRKALDDTGRLGFWRIAIRPGRPLAFGTLGGREIPFFGLPGNPVAVMVTFLQFVQPLLRTLQGEQQWQVQRLTALADEPLHSRQGRVDYLRGIYSCDEQGRLRVRTTGRQGSGILSSMVAANCLIEIDAARAVVAPGDTVTLQPFGELT</sequence>
<dbReference type="Gene3D" id="3.90.105.10">
    <property type="entry name" value="Molybdopterin biosynthesis moea protein, domain 2"/>
    <property type="match status" value="1"/>
</dbReference>
<comment type="similarity">
    <text evidence="4 11">Belongs to the MoeA family.</text>
</comment>
<dbReference type="InterPro" id="IPR036135">
    <property type="entry name" value="MoeA_linker/N_sf"/>
</dbReference>
<evidence type="ECO:0000256" key="8">
    <source>
        <dbReference type="ARBA" id="ARBA00022842"/>
    </source>
</evidence>
<dbReference type="EMBL" id="FQUJ01000007">
    <property type="protein sequence ID" value="SHF13349.1"/>
    <property type="molecule type" value="Genomic_DNA"/>
</dbReference>
<dbReference type="GO" id="GO:0061599">
    <property type="term" value="F:molybdopterin molybdotransferase activity"/>
    <property type="evidence" value="ECO:0007669"/>
    <property type="project" value="UniProtKB-UniRule"/>
</dbReference>
<dbReference type="EC" id="2.10.1.1" evidence="11"/>
<accession>A0A1M4Z5L4</accession>
<dbReference type="Gene3D" id="3.40.980.10">
    <property type="entry name" value="MoaB/Mog-like domain"/>
    <property type="match status" value="1"/>
</dbReference>
<evidence type="ECO:0000256" key="3">
    <source>
        <dbReference type="ARBA" id="ARBA00005046"/>
    </source>
</evidence>
<dbReference type="CDD" id="cd00887">
    <property type="entry name" value="MoeA"/>
    <property type="match status" value="1"/>
</dbReference>
<dbReference type="STRING" id="1121942.SAMN02745148_01874"/>
<dbReference type="SUPFAM" id="SSF63867">
    <property type="entry name" value="MoeA C-terminal domain-like"/>
    <property type="match status" value="1"/>
</dbReference>
<dbReference type="InterPro" id="IPR005111">
    <property type="entry name" value="MoeA_C_domain_IV"/>
</dbReference>
<evidence type="ECO:0000256" key="2">
    <source>
        <dbReference type="ARBA" id="ARBA00002901"/>
    </source>
</evidence>
<evidence type="ECO:0000256" key="6">
    <source>
        <dbReference type="ARBA" id="ARBA00022679"/>
    </source>
</evidence>